<protein>
    <recommendedName>
        <fullName evidence="7">Gram-positive cocci surface proteins LPxTG domain-containing protein</fullName>
    </recommendedName>
</protein>
<proteinExistence type="predicted"/>
<feature type="domain" description="Gram-positive cocci surface proteins LPxTG" evidence="7">
    <location>
        <begin position="404"/>
        <end position="443"/>
    </location>
</feature>
<evidence type="ECO:0000313" key="8">
    <source>
        <dbReference type="EMBL" id="TLG71738.1"/>
    </source>
</evidence>
<evidence type="ECO:0000256" key="3">
    <source>
        <dbReference type="ARBA" id="ARBA00022525"/>
    </source>
</evidence>
<keyword evidence="6" id="KW-0472">Membrane</keyword>
<comment type="subcellular location">
    <subcellularLocation>
        <location evidence="1">Cell envelope</location>
    </subcellularLocation>
</comment>
<evidence type="ECO:0000256" key="5">
    <source>
        <dbReference type="ARBA" id="ARBA00023088"/>
    </source>
</evidence>
<keyword evidence="9" id="KW-1185">Reference proteome</keyword>
<dbReference type="Pfam" id="PF00746">
    <property type="entry name" value="Gram_pos_anchor"/>
    <property type="match status" value="1"/>
</dbReference>
<accession>A0A5R8Q822</accession>
<organism evidence="8 9">
    <name type="scientific">Culicoidibacter larvae</name>
    <dbReference type="NCBI Taxonomy" id="2579976"/>
    <lineage>
        <taxon>Bacteria</taxon>
        <taxon>Bacillati</taxon>
        <taxon>Bacillota</taxon>
        <taxon>Culicoidibacteria</taxon>
        <taxon>Culicoidibacterales</taxon>
        <taxon>Culicoidibacteraceae</taxon>
        <taxon>Culicoidibacter</taxon>
    </lineage>
</organism>
<dbReference type="NCBIfam" id="TIGR02543">
    <property type="entry name" value="List_Bact_rpt"/>
    <property type="match status" value="3"/>
</dbReference>
<evidence type="ECO:0000259" key="7">
    <source>
        <dbReference type="Pfam" id="PF00746"/>
    </source>
</evidence>
<dbReference type="OrthoDB" id="363253at2"/>
<evidence type="ECO:0000256" key="4">
    <source>
        <dbReference type="ARBA" id="ARBA00022729"/>
    </source>
</evidence>
<keyword evidence="2" id="KW-0134">Cell wall</keyword>
<name>A0A5R8Q822_9FIRM</name>
<dbReference type="Pfam" id="PF09479">
    <property type="entry name" value="Flg_new"/>
    <property type="match status" value="4"/>
</dbReference>
<comment type="caution">
    <text evidence="8">The sequence shown here is derived from an EMBL/GenBank/DDBJ whole genome shotgun (WGS) entry which is preliminary data.</text>
</comment>
<feature type="transmembrane region" description="Helical" evidence="6">
    <location>
        <begin position="417"/>
        <end position="437"/>
    </location>
</feature>
<sequence>MPASDMTLHAQYTINSYLITFNNQDTITTELLTYDSTITEPATPTKAGYTFTGWFTQASGGTQWNFATDKVPATNVTLYAQFSADNQTITFNVNGGDAASKPANIVQATDSAVNLDAVTVPTKPGYNFIGWFDAGDVQHSGTITMPVGGLDLIAHWTAAQQVISFNTAGGSGVNSITAVTDSTIDLDTISTTRAGYQFDGWFIGNTEYSGIITVPVGGLTFTAHWTALDQTITFDTDGAGTIVAITAPTDSNIDLTTIAAPSKFAYKFLGWFDANGVKYSGTIAMPAGGLQLQAHWQDLIAEGIWSIKANNIELSMSELNQFIDNGTLEQEVLNRANAIAWDGDQNVELSPLRVDTTTLLANVVVGNQLVTISYLNPNASVAAFATTNAEQGLVTTITVSVTDDTKTPGLPVTGQNILLAMLSGVIMTIVAALLLLVNKRRKTD</sequence>
<dbReference type="Gene3D" id="2.60.40.4270">
    <property type="entry name" value="Listeria-Bacteroides repeat domain"/>
    <property type="match status" value="4"/>
</dbReference>
<dbReference type="InParanoid" id="A0A5R8Q822"/>
<dbReference type="AlphaFoldDB" id="A0A5R8Q822"/>
<dbReference type="EMBL" id="VBWP01000010">
    <property type="protein sequence ID" value="TLG71738.1"/>
    <property type="molecule type" value="Genomic_DNA"/>
</dbReference>
<evidence type="ECO:0000256" key="1">
    <source>
        <dbReference type="ARBA" id="ARBA00004196"/>
    </source>
</evidence>
<reference evidence="8 9" key="1">
    <citation type="submission" date="2019-05" db="EMBL/GenBank/DDBJ databases">
        <title>Culicoidintestinum kansasii gen. nov., sp. nov. from the gastrointestinal tract of the biting midge, Culicoides sonorensis.</title>
        <authorList>
            <person name="Neupane S."/>
            <person name="Ghosh A."/>
            <person name="Gunther S."/>
            <person name="Martin K."/>
            <person name="Zurek L."/>
        </authorList>
    </citation>
    <scope>NUCLEOTIDE SEQUENCE [LARGE SCALE GENOMIC DNA]</scope>
    <source>
        <strain evidence="8 9">CS-1</strain>
    </source>
</reference>
<gene>
    <name evidence="8" type="ORF">FEZ08_10025</name>
</gene>
<evidence type="ECO:0000313" key="9">
    <source>
        <dbReference type="Proteomes" id="UP000306912"/>
    </source>
</evidence>
<keyword evidence="4" id="KW-0732">Signal</keyword>
<dbReference type="InterPro" id="IPR042229">
    <property type="entry name" value="Listeria/Bacterioides_rpt_sf"/>
</dbReference>
<keyword evidence="6" id="KW-0812">Transmembrane</keyword>
<dbReference type="GO" id="GO:0030313">
    <property type="term" value="C:cell envelope"/>
    <property type="evidence" value="ECO:0007669"/>
    <property type="project" value="UniProtKB-SubCell"/>
</dbReference>
<evidence type="ECO:0000256" key="6">
    <source>
        <dbReference type="SAM" id="Phobius"/>
    </source>
</evidence>
<dbReference type="InterPro" id="IPR013378">
    <property type="entry name" value="InlB-like_B-rpt"/>
</dbReference>
<keyword evidence="5" id="KW-0572">Peptidoglycan-anchor</keyword>
<keyword evidence="3" id="KW-0964">Secreted</keyword>
<evidence type="ECO:0000256" key="2">
    <source>
        <dbReference type="ARBA" id="ARBA00022512"/>
    </source>
</evidence>
<dbReference type="InterPro" id="IPR019931">
    <property type="entry name" value="LPXTG_anchor"/>
</dbReference>
<keyword evidence="6" id="KW-1133">Transmembrane helix</keyword>
<dbReference type="Proteomes" id="UP000306912">
    <property type="component" value="Unassembled WGS sequence"/>
</dbReference>